<dbReference type="Gene3D" id="3.90.1150.10">
    <property type="entry name" value="Aspartate Aminotransferase, domain 1"/>
    <property type="match status" value="1"/>
</dbReference>
<organism evidence="7 8">
    <name type="scientific">Fundicoccus culcitae</name>
    <dbReference type="NCBI Taxonomy" id="2969821"/>
    <lineage>
        <taxon>Bacteria</taxon>
        <taxon>Bacillati</taxon>
        <taxon>Bacillota</taxon>
        <taxon>Bacilli</taxon>
        <taxon>Lactobacillales</taxon>
        <taxon>Aerococcaceae</taxon>
        <taxon>Fundicoccus</taxon>
    </lineage>
</organism>
<protein>
    <submittedName>
        <fullName evidence="7">Aminotransferase class I/II-fold pyridoxal phosphate-dependent enzyme</fullName>
    </submittedName>
</protein>
<keyword evidence="5" id="KW-0663">Pyridoxal phosphate</keyword>
<dbReference type="Gene3D" id="3.40.640.10">
    <property type="entry name" value="Type I PLP-dependent aspartate aminotransferase-like (Major domain)"/>
    <property type="match status" value="1"/>
</dbReference>
<dbReference type="CDD" id="cd00609">
    <property type="entry name" value="AAT_like"/>
    <property type="match status" value="1"/>
</dbReference>
<evidence type="ECO:0000256" key="3">
    <source>
        <dbReference type="ARBA" id="ARBA00022576"/>
    </source>
</evidence>
<dbReference type="EMBL" id="CP102453">
    <property type="protein sequence ID" value="UUX33168.1"/>
    <property type="molecule type" value="Genomic_DNA"/>
</dbReference>
<dbReference type="RefSeq" id="WP_313792670.1">
    <property type="nucleotide sequence ID" value="NZ_CP102453.1"/>
</dbReference>
<comment type="similarity">
    <text evidence="2">Belongs to the class-I pyridoxal-phosphate-dependent aminotransferase family.</text>
</comment>
<proteinExistence type="inferred from homology"/>
<dbReference type="InterPro" id="IPR004839">
    <property type="entry name" value="Aminotransferase_I/II_large"/>
</dbReference>
<evidence type="ECO:0000256" key="5">
    <source>
        <dbReference type="ARBA" id="ARBA00022898"/>
    </source>
</evidence>
<accession>A0ABY5P3Y5</accession>
<comment type="cofactor">
    <cofactor evidence="1">
        <name>pyridoxal 5'-phosphate</name>
        <dbReference type="ChEBI" id="CHEBI:597326"/>
    </cofactor>
</comment>
<dbReference type="InterPro" id="IPR050596">
    <property type="entry name" value="AspAT/PAT-like"/>
</dbReference>
<dbReference type="PANTHER" id="PTHR46383:SF4">
    <property type="entry name" value="AMINOTRANSFERASE"/>
    <property type="match status" value="1"/>
</dbReference>
<keyword evidence="4" id="KW-0808">Transferase</keyword>
<name>A0ABY5P3Y5_9LACT</name>
<dbReference type="InterPro" id="IPR015422">
    <property type="entry name" value="PyrdxlP-dep_Trfase_small"/>
</dbReference>
<evidence type="ECO:0000313" key="7">
    <source>
        <dbReference type="EMBL" id="UUX33168.1"/>
    </source>
</evidence>
<evidence type="ECO:0000256" key="2">
    <source>
        <dbReference type="ARBA" id="ARBA00007441"/>
    </source>
</evidence>
<dbReference type="Proteomes" id="UP001315967">
    <property type="component" value="Chromosome"/>
</dbReference>
<reference evidence="7 8" key="1">
    <citation type="submission" date="2022-08" db="EMBL/GenBank/DDBJ databases">
        <title>Aerococcaceae sp. nov isolated from spoiled eye mask.</title>
        <authorList>
            <person name="Zhou G."/>
            <person name="Xie X.-B."/>
            <person name="Shi Q.-S."/>
            <person name="Wang Y.-S."/>
            <person name="Wen X."/>
            <person name="Peng H."/>
            <person name="Yang X.-J."/>
            <person name="Tao H.-B."/>
            <person name="Huang X.-M."/>
        </authorList>
    </citation>
    <scope>NUCLEOTIDE SEQUENCE [LARGE SCALE GENOMIC DNA]</scope>
    <source>
        <strain evidence="8">DM20194951</strain>
    </source>
</reference>
<evidence type="ECO:0000256" key="4">
    <source>
        <dbReference type="ARBA" id="ARBA00022679"/>
    </source>
</evidence>
<dbReference type="SUPFAM" id="SSF53383">
    <property type="entry name" value="PLP-dependent transferases"/>
    <property type="match status" value="1"/>
</dbReference>
<dbReference type="InterPro" id="IPR015421">
    <property type="entry name" value="PyrdxlP-dep_Trfase_major"/>
</dbReference>
<dbReference type="Pfam" id="PF00155">
    <property type="entry name" value="Aminotran_1_2"/>
    <property type="match status" value="1"/>
</dbReference>
<evidence type="ECO:0000259" key="6">
    <source>
        <dbReference type="Pfam" id="PF00155"/>
    </source>
</evidence>
<gene>
    <name evidence="7" type="ORF">NRE15_09670</name>
</gene>
<evidence type="ECO:0000256" key="1">
    <source>
        <dbReference type="ARBA" id="ARBA00001933"/>
    </source>
</evidence>
<sequence>METYELNRNLSHIVASPIRAFNDQISHIEGLIRLTIGEPDFPTPEKIKVAAIDAIQHKNNGYTHSRGLIELRQAVANYLERHYQLSYDPEKEIIITHGATQPLFAAFMTLLNPGDKVITPSPSYVIYATQIALANGELVAVDVSEDNFKLTPERLEATLSEHPETKVLLLNFPTNPTGVTYNRSELEALADVARAHQLYVVSDEIYSELTYEGQHVSMANIYPERTLLINGLVKSHAMTGWRSGFIAGPAGIMNDLFKVHQATINTPNTQMQYASIVGYNDCDDDSRQMRDEYFARRNYLINALEPLGFEVSKPEGAFYLFVKVPDWFDGSDVDFSLALAEEAKVGVIPGSGFGDAGKGYFRLSYAAKMDTLEEAVRRITVFINKYQ</sequence>
<keyword evidence="3 7" id="KW-0032">Aminotransferase</keyword>
<dbReference type="GO" id="GO:0008483">
    <property type="term" value="F:transaminase activity"/>
    <property type="evidence" value="ECO:0007669"/>
    <property type="project" value="UniProtKB-KW"/>
</dbReference>
<dbReference type="InterPro" id="IPR015424">
    <property type="entry name" value="PyrdxlP-dep_Trfase"/>
</dbReference>
<keyword evidence="8" id="KW-1185">Reference proteome</keyword>
<evidence type="ECO:0000313" key="8">
    <source>
        <dbReference type="Proteomes" id="UP001315967"/>
    </source>
</evidence>
<feature type="domain" description="Aminotransferase class I/classII large" evidence="6">
    <location>
        <begin position="31"/>
        <end position="379"/>
    </location>
</feature>
<dbReference type="PANTHER" id="PTHR46383">
    <property type="entry name" value="ASPARTATE AMINOTRANSFERASE"/>
    <property type="match status" value="1"/>
</dbReference>